<reference evidence="1" key="1">
    <citation type="journal article" date="2021" name="Proc. Natl. Acad. Sci. U.S.A.">
        <title>A Catalog of Tens of Thousands of Viruses from Human Metagenomes Reveals Hidden Associations with Chronic Diseases.</title>
        <authorList>
            <person name="Tisza M.J."/>
            <person name="Buck C.B."/>
        </authorList>
    </citation>
    <scope>NUCLEOTIDE SEQUENCE</scope>
    <source>
        <strain evidence="1">Ct13O11</strain>
    </source>
</reference>
<organism evidence="1">
    <name type="scientific">Siphoviridae sp. ct13O11</name>
    <dbReference type="NCBI Taxonomy" id="2825303"/>
    <lineage>
        <taxon>Viruses</taxon>
        <taxon>Duplodnaviria</taxon>
        <taxon>Heunggongvirae</taxon>
        <taxon>Uroviricota</taxon>
        <taxon>Caudoviricetes</taxon>
    </lineage>
</organism>
<name>A0A8S5UDD2_9CAUD</name>
<evidence type="ECO:0000313" key="1">
    <source>
        <dbReference type="EMBL" id="DAF92435.1"/>
    </source>
</evidence>
<protein>
    <submittedName>
        <fullName evidence="1">Competence protein</fullName>
    </submittedName>
</protein>
<sequence length="38" mass="4374">MTCIFFITLFWFLLYPRPSSGCRSPRRIVAATPQAIGR</sequence>
<accession>A0A8S5UDD2</accession>
<dbReference type="EMBL" id="BK016066">
    <property type="protein sequence ID" value="DAF92435.1"/>
    <property type="molecule type" value="Genomic_DNA"/>
</dbReference>
<proteinExistence type="predicted"/>